<dbReference type="Proteomes" id="UP000280104">
    <property type="component" value="Chromosome II"/>
</dbReference>
<evidence type="ECO:0000313" key="2">
    <source>
        <dbReference type="EMBL" id="SPT15851.1"/>
    </source>
</evidence>
<evidence type="ECO:0000259" key="1">
    <source>
        <dbReference type="Pfam" id="PF13961"/>
    </source>
</evidence>
<organism evidence="2 3">
    <name type="scientific">Triticum aestivum</name>
    <name type="common">Wheat</name>
    <dbReference type="NCBI Taxonomy" id="4565"/>
    <lineage>
        <taxon>Eukaryota</taxon>
        <taxon>Viridiplantae</taxon>
        <taxon>Streptophyta</taxon>
        <taxon>Embryophyta</taxon>
        <taxon>Tracheophyta</taxon>
        <taxon>Spermatophyta</taxon>
        <taxon>Magnoliopsida</taxon>
        <taxon>Liliopsida</taxon>
        <taxon>Poales</taxon>
        <taxon>Poaceae</taxon>
        <taxon>BOP clade</taxon>
        <taxon>Pooideae</taxon>
        <taxon>Triticodae</taxon>
        <taxon>Triticeae</taxon>
        <taxon>Triticinae</taxon>
        <taxon>Triticum</taxon>
    </lineage>
</organism>
<proteinExistence type="predicted"/>
<dbReference type="InterPro" id="IPR025314">
    <property type="entry name" value="DUF4219"/>
</dbReference>
<dbReference type="AlphaFoldDB" id="A0A7H4LB63"/>
<dbReference type="EMBL" id="LS480641">
    <property type="protein sequence ID" value="SPT15851.1"/>
    <property type="molecule type" value="Genomic_DNA"/>
</dbReference>
<reference evidence="2 3" key="1">
    <citation type="submission" date="2018-05" db="EMBL/GenBank/DDBJ databases">
        <authorList>
            <person name="Thind KAUR A."/>
        </authorList>
    </citation>
    <scope>NUCLEOTIDE SEQUENCE [LARGE SCALE GENOMIC DNA]</scope>
</reference>
<accession>A0A7H4LB63</accession>
<protein>
    <recommendedName>
        <fullName evidence="1">DUF4219 domain-containing protein</fullName>
    </recommendedName>
</protein>
<sequence>MSIVPYGGGSGGAVAHPAPLLTGENYVTWAIKVEADLDAAGLWEAVVLPEDAASAVIAKKDKPTRAYLLRALADDLLLQVAAKKTARRLGAA</sequence>
<name>A0A7H4LB63_WHEAT</name>
<evidence type="ECO:0000313" key="3">
    <source>
        <dbReference type="Proteomes" id="UP000280104"/>
    </source>
</evidence>
<dbReference type="Pfam" id="PF13961">
    <property type="entry name" value="DUF4219"/>
    <property type="match status" value="1"/>
</dbReference>
<feature type="domain" description="DUF4219" evidence="1">
    <location>
        <begin position="21"/>
        <end position="46"/>
    </location>
</feature>
<gene>
    <name evidence="2" type="ORF">CAMPLR22A2D_LOCUS442</name>
</gene>